<feature type="transmembrane region" description="Helical" evidence="7">
    <location>
        <begin position="545"/>
        <end position="566"/>
    </location>
</feature>
<evidence type="ECO:0000259" key="8">
    <source>
        <dbReference type="PROSITE" id="PS51778"/>
    </source>
</evidence>
<comment type="caution">
    <text evidence="9">The sequence shown here is derived from an EMBL/GenBank/DDBJ whole genome shotgun (WGS) entry which is preliminary data.</text>
</comment>
<dbReference type="Pfam" id="PF02893">
    <property type="entry name" value="GRAM"/>
    <property type="match status" value="1"/>
</dbReference>
<keyword evidence="5" id="KW-0175">Coiled coil</keyword>
<dbReference type="Gene3D" id="2.30.29.30">
    <property type="entry name" value="Pleckstrin-homology domain (PH domain)/Phosphotyrosine-binding domain (PTB)"/>
    <property type="match status" value="1"/>
</dbReference>
<evidence type="ECO:0000256" key="7">
    <source>
        <dbReference type="SAM" id="Phobius"/>
    </source>
</evidence>
<feature type="compositionally biased region" description="Low complexity" evidence="6">
    <location>
        <begin position="48"/>
        <end position="57"/>
    </location>
</feature>
<organism evidence="9 10">
    <name type="scientific">Cinchona calisaya</name>
    <dbReference type="NCBI Taxonomy" id="153742"/>
    <lineage>
        <taxon>Eukaryota</taxon>
        <taxon>Viridiplantae</taxon>
        <taxon>Streptophyta</taxon>
        <taxon>Embryophyta</taxon>
        <taxon>Tracheophyta</taxon>
        <taxon>Spermatophyta</taxon>
        <taxon>Magnoliopsida</taxon>
        <taxon>eudicotyledons</taxon>
        <taxon>Gunneridae</taxon>
        <taxon>Pentapetalae</taxon>
        <taxon>asterids</taxon>
        <taxon>lamiids</taxon>
        <taxon>Gentianales</taxon>
        <taxon>Rubiaceae</taxon>
        <taxon>Cinchonoideae</taxon>
        <taxon>Cinchoneae</taxon>
        <taxon>Cinchona</taxon>
    </lineage>
</organism>
<dbReference type="AlphaFoldDB" id="A0ABD2ZBL5"/>
<feature type="region of interest" description="Disordered" evidence="6">
    <location>
        <begin position="1"/>
        <end position="57"/>
    </location>
</feature>
<feature type="compositionally biased region" description="Polar residues" evidence="6">
    <location>
        <begin position="261"/>
        <end position="271"/>
    </location>
</feature>
<keyword evidence="3 7" id="KW-1133">Transmembrane helix</keyword>
<feature type="region of interest" description="Disordered" evidence="6">
    <location>
        <begin position="261"/>
        <end position="283"/>
    </location>
</feature>
<evidence type="ECO:0000313" key="10">
    <source>
        <dbReference type="Proteomes" id="UP001630127"/>
    </source>
</evidence>
<sequence>MAELASEKMVEPSLSTSPSLSMDRTPSRRVSDASASDSSAAGTPNRPSSLDRSSSSSRQLDYQNQLFLKSEEYRQLFRLPQEEVLIQDFNCALQENFLLQGHMYLFAHYICFYSNLFGFETKKIIPFHEVTSVRRAKAAAIFPTAIEILAGGKKFFFTSFLSRDEAFKLINDGWSENNNDVKSITDEQESNAGLNGQENGGAIVEKVDSSRQLMDESSLTEREKDGSTPEDVEPLDNEEAEIVSTSIAEQDNAENNVEIVQNTDSSSSWKSLSREPVDLDPPGVPGGHTMVAESKFPVNVEEFFQLFLSDHAVDFQESFHRKCGDKDFKCTEWHPHEKYGYTRDVSFQHPIKLYLGAKFGSCQAFQQYQVYKNCHLVVETSQEISDVPYGDYFRVEALWRVERNGDELRGCVLRVYVNVNFSKKTMWKGRIVQSTVDECRDAYAIWIDLAHQLLKQRNLEAREGNLIQNNQVQAKKEERNVGIIEKSNEATEVNVSWALPISKDVKQHSIDSSGVSHPGSTSVTSFSDSLVKFYSAIKNQSPVPLLLVISVAVILLLMQLSILTLLSRPQQIHVIPQADWMYSLKRGASERDGEIALLDKQIKHLKEELHMVETRLELMQHEYALLKLKLSDLELIRKQQK</sequence>
<comment type="subcellular location">
    <subcellularLocation>
        <location evidence="1">Membrane</location>
        <topology evidence="1">Single-pass membrane protein</topology>
    </subcellularLocation>
</comment>
<dbReference type="InterPro" id="IPR004182">
    <property type="entry name" value="GRAM"/>
</dbReference>
<dbReference type="SMART" id="SM00568">
    <property type="entry name" value="GRAM"/>
    <property type="match status" value="1"/>
</dbReference>
<reference evidence="9 10" key="1">
    <citation type="submission" date="2024-11" db="EMBL/GenBank/DDBJ databases">
        <title>A near-complete genome assembly of Cinchona calisaya.</title>
        <authorList>
            <person name="Lian D.C."/>
            <person name="Zhao X.W."/>
            <person name="Wei L."/>
        </authorList>
    </citation>
    <scope>NUCLEOTIDE SEQUENCE [LARGE SCALE GENOMIC DNA]</scope>
    <source>
        <tissue evidence="9">Nenye</tissue>
    </source>
</reference>
<accession>A0ABD2ZBL5</accession>
<feature type="region of interest" description="Disordered" evidence="6">
    <location>
        <begin position="208"/>
        <end position="233"/>
    </location>
</feature>
<name>A0ABD2ZBL5_9GENT</name>
<protein>
    <recommendedName>
        <fullName evidence="8">VASt domain-containing protein</fullName>
    </recommendedName>
</protein>
<dbReference type="Proteomes" id="UP001630127">
    <property type="component" value="Unassembled WGS sequence"/>
</dbReference>
<evidence type="ECO:0000256" key="5">
    <source>
        <dbReference type="SAM" id="Coils"/>
    </source>
</evidence>
<evidence type="ECO:0000256" key="1">
    <source>
        <dbReference type="ARBA" id="ARBA00004167"/>
    </source>
</evidence>
<dbReference type="PANTHER" id="PTHR47666">
    <property type="entry name" value="PROTEIN VASCULAR ASSOCIATED DEATH 1, CHLOROPLASTIC"/>
    <property type="match status" value="1"/>
</dbReference>
<evidence type="ECO:0000256" key="4">
    <source>
        <dbReference type="ARBA" id="ARBA00023136"/>
    </source>
</evidence>
<feature type="compositionally biased region" description="Basic and acidic residues" evidence="6">
    <location>
        <begin position="1"/>
        <end position="10"/>
    </location>
</feature>
<dbReference type="GO" id="GO:0016020">
    <property type="term" value="C:membrane"/>
    <property type="evidence" value="ECO:0007669"/>
    <property type="project" value="UniProtKB-SubCell"/>
</dbReference>
<keyword evidence="2 7" id="KW-0812">Transmembrane</keyword>
<dbReference type="InterPro" id="IPR011993">
    <property type="entry name" value="PH-like_dom_sf"/>
</dbReference>
<keyword evidence="4 7" id="KW-0472">Membrane</keyword>
<feature type="coiled-coil region" evidence="5">
    <location>
        <begin position="595"/>
        <end position="622"/>
    </location>
</feature>
<dbReference type="EMBL" id="JBJUIK010000010">
    <property type="protein sequence ID" value="KAL3516853.1"/>
    <property type="molecule type" value="Genomic_DNA"/>
</dbReference>
<feature type="domain" description="VASt" evidence="8">
    <location>
        <begin position="287"/>
        <end position="458"/>
    </location>
</feature>
<gene>
    <name evidence="9" type="ORF">ACH5RR_023755</name>
</gene>
<feature type="compositionally biased region" description="Low complexity" evidence="6">
    <location>
        <begin position="32"/>
        <end position="41"/>
    </location>
</feature>
<evidence type="ECO:0000256" key="6">
    <source>
        <dbReference type="SAM" id="MobiDB-lite"/>
    </source>
</evidence>
<dbReference type="PROSITE" id="PS51778">
    <property type="entry name" value="VAST"/>
    <property type="match status" value="1"/>
</dbReference>
<proteinExistence type="predicted"/>
<dbReference type="PANTHER" id="PTHR47666:SF1">
    <property type="entry name" value="PROTEIN VASCULAR ASSOCIATED DEATH 1, CHLOROPLASTIC"/>
    <property type="match status" value="1"/>
</dbReference>
<dbReference type="InterPro" id="IPR031968">
    <property type="entry name" value="VASt"/>
</dbReference>
<dbReference type="Pfam" id="PF16016">
    <property type="entry name" value="VASt"/>
    <property type="match status" value="1"/>
</dbReference>
<dbReference type="CDD" id="cd13220">
    <property type="entry name" value="PH-GRAM_GRAMDC"/>
    <property type="match status" value="1"/>
</dbReference>
<evidence type="ECO:0000256" key="2">
    <source>
        <dbReference type="ARBA" id="ARBA00022692"/>
    </source>
</evidence>
<evidence type="ECO:0000256" key="3">
    <source>
        <dbReference type="ARBA" id="ARBA00022989"/>
    </source>
</evidence>
<evidence type="ECO:0000313" key="9">
    <source>
        <dbReference type="EMBL" id="KAL3516853.1"/>
    </source>
</evidence>
<feature type="compositionally biased region" description="Polar residues" evidence="6">
    <location>
        <begin position="13"/>
        <end position="24"/>
    </location>
</feature>
<keyword evidence="10" id="KW-1185">Reference proteome</keyword>